<proteinExistence type="predicted"/>
<gene>
    <name evidence="1" type="ORF">IAD23_07400</name>
</gene>
<reference evidence="1" key="2">
    <citation type="journal article" date="2021" name="PeerJ">
        <title>Extensive microbial diversity within the chicken gut microbiome revealed by metagenomics and culture.</title>
        <authorList>
            <person name="Gilroy R."/>
            <person name="Ravi A."/>
            <person name="Getino M."/>
            <person name="Pursley I."/>
            <person name="Horton D.L."/>
            <person name="Alikhan N.F."/>
            <person name="Baker D."/>
            <person name="Gharbi K."/>
            <person name="Hall N."/>
            <person name="Watson M."/>
            <person name="Adriaenssens E.M."/>
            <person name="Foster-Nyarko E."/>
            <person name="Jarju S."/>
            <person name="Secka A."/>
            <person name="Antonio M."/>
            <person name="Oren A."/>
            <person name="Chaudhuri R.R."/>
            <person name="La Ragione R."/>
            <person name="Hildebrand F."/>
            <person name="Pallen M.J."/>
        </authorList>
    </citation>
    <scope>NUCLEOTIDE SEQUENCE</scope>
    <source>
        <strain evidence="1">CHK176-6737</strain>
    </source>
</reference>
<comment type="caution">
    <text evidence="1">The sequence shown here is derived from an EMBL/GenBank/DDBJ whole genome shotgun (WGS) entry which is preliminary data.</text>
</comment>
<dbReference type="AlphaFoldDB" id="A0A9D1MVW7"/>
<name>A0A9D1MVW7_9FIRM</name>
<sequence length="180" mass="19923">MPSEIYSRLETLLAVTGLNGPVAKAEAAAEAQELEKALVHLQQIESGIFLTQAQGEYLQRFQNQIRPMAAKCTAEDMVQKMTVTPKLFPLSEAISEQQPAEVQCTYSGKCLILSGITAQNYTDFADFLRLLRNFFPPFFGMELGGSGVPWSVFDAQGNSFYACDRAGLSWRMIHTIGEET</sequence>
<reference evidence="1" key="1">
    <citation type="submission" date="2020-10" db="EMBL/GenBank/DDBJ databases">
        <authorList>
            <person name="Gilroy R."/>
        </authorList>
    </citation>
    <scope>NUCLEOTIDE SEQUENCE</scope>
    <source>
        <strain evidence="1">CHK176-6737</strain>
    </source>
</reference>
<evidence type="ECO:0000313" key="1">
    <source>
        <dbReference type="EMBL" id="HIU69763.1"/>
    </source>
</evidence>
<dbReference type="Proteomes" id="UP000824125">
    <property type="component" value="Unassembled WGS sequence"/>
</dbReference>
<organism evidence="1 2">
    <name type="scientific">Candidatus Scybalenecus merdavium</name>
    <dbReference type="NCBI Taxonomy" id="2840939"/>
    <lineage>
        <taxon>Bacteria</taxon>
        <taxon>Bacillati</taxon>
        <taxon>Bacillota</taxon>
        <taxon>Clostridia</taxon>
        <taxon>Eubacteriales</taxon>
        <taxon>Oscillospiraceae</taxon>
        <taxon>Oscillospiraceae incertae sedis</taxon>
        <taxon>Candidatus Scybalenecus</taxon>
    </lineage>
</organism>
<dbReference type="EMBL" id="DVNM01000042">
    <property type="protein sequence ID" value="HIU69763.1"/>
    <property type="molecule type" value="Genomic_DNA"/>
</dbReference>
<accession>A0A9D1MVW7</accession>
<evidence type="ECO:0000313" key="2">
    <source>
        <dbReference type="Proteomes" id="UP000824125"/>
    </source>
</evidence>
<protein>
    <submittedName>
        <fullName evidence="1">Uncharacterized protein</fullName>
    </submittedName>
</protein>